<gene>
    <name evidence="3" type="primary">METTL9</name>
</gene>
<dbReference type="Gene3D" id="3.40.50.150">
    <property type="entry name" value="Vaccinia Virus protein VP39"/>
    <property type="match status" value="1"/>
</dbReference>
<dbReference type="AlphaFoldDB" id="A0A6P8SL75"/>
<dbReference type="Pfam" id="PF05219">
    <property type="entry name" value="DREV"/>
    <property type="match status" value="2"/>
</dbReference>
<dbReference type="InParanoid" id="A0A6P8SL75"/>
<organism evidence="2 3">
    <name type="scientific">Geotrypetes seraphini</name>
    <name type="common">Gaboon caecilian</name>
    <name type="synonym">Caecilia seraphini</name>
    <dbReference type="NCBI Taxonomy" id="260995"/>
    <lineage>
        <taxon>Eukaryota</taxon>
        <taxon>Metazoa</taxon>
        <taxon>Chordata</taxon>
        <taxon>Craniata</taxon>
        <taxon>Vertebrata</taxon>
        <taxon>Euteleostomi</taxon>
        <taxon>Amphibia</taxon>
        <taxon>Gymnophiona</taxon>
        <taxon>Geotrypetes</taxon>
    </lineage>
</organism>
<dbReference type="PANTHER" id="PTHR12890">
    <property type="entry name" value="DREV PROTEIN"/>
    <property type="match status" value="1"/>
</dbReference>
<name>A0A6P8SL75_GEOSA</name>
<protein>
    <submittedName>
        <fullName evidence="3">Methyltransferase-like protein 9 isoform X1</fullName>
    </submittedName>
</protein>
<accession>A0A6P8SL75</accession>
<evidence type="ECO:0000313" key="3">
    <source>
        <dbReference type="RefSeq" id="XP_033819297.1"/>
    </source>
</evidence>
<reference evidence="3" key="1">
    <citation type="submission" date="2025-08" db="UniProtKB">
        <authorList>
            <consortium name="RefSeq"/>
        </authorList>
    </citation>
    <scope>IDENTIFICATION</scope>
</reference>
<feature type="region of interest" description="Disordered" evidence="1">
    <location>
        <begin position="72"/>
        <end position="91"/>
    </location>
</feature>
<dbReference type="RefSeq" id="XP_033819297.1">
    <property type="nucleotide sequence ID" value="XM_033963406.1"/>
</dbReference>
<evidence type="ECO:0000313" key="2">
    <source>
        <dbReference type="Proteomes" id="UP000515159"/>
    </source>
</evidence>
<dbReference type="Proteomes" id="UP000515159">
    <property type="component" value="Chromosome 11"/>
</dbReference>
<dbReference type="CDD" id="cd02440">
    <property type="entry name" value="AdoMet_MTases"/>
    <property type="match status" value="1"/>
</dbReference>
<sequence length="475" mass="53891">MGAAARRSVPGRRLPVLLPMAPWRSAIGEAKGGASEAFNLRRRAGFHSSARLPKEARAKIIPCHESSGLAHWLSPPNPTREASARAARHGEELRARRTATAAPRFAQMKLFLCWLSGYALSLCLLRKMMWSGRYLRSPVTRSLYASMMNQGEAAYWKDNQEWYMCDTEKLCESLKPVFIQSYLDDGTRVFLHRSIEKSGWLSIQLYHSVMSSLFSMFMSRTSINGLLGRGSMFVFSPEQFQRLLRINPDWKSHRLLDLGAGDGEVTKIMSPHFEEIYVTEMSQTMIWQLQKKKYRVLEVDQWQKTGFQYDVISCLNLLDRCDQPVTLLKEMRTVVEPTQGRVILALVLPFHPYVENDSVHLMVCSNNVSTGRGVSRGLDHLMFGWDTKPYQPKLSSVRVTPAAALNSAGGKWETPSEVLEVKGKVWEEQVNSLTEVFQAAGFAVEAVTRLPYLCEGDMYNDYYVLDDAVFVLRPV</sequence>
<proteinExistence type="predicted"/>
<dbReference type="FunCoup" id="A0A6P8SL75">
    <property type="interactions" value="1770"/>
</dbReference>
<dbReference type="SUPFAM" id="SSF53335">
    <property type="entry name" value="S-adenosyl-L-methionine-dependent methyltransferases"/>
    <property type="match status" value="1"/>
</dbReference>
<dbReference type="CTD" id="51108"/>
<keyword evidence="2" id="KW-1185">Reference proteome</keyword>
<dbReference type="KEGG" id="gsh:117369212"/>
<dbReference type="PANTHER" id="PTHR12890:SF0">
    <property type="entry name" value="PROTEIN-L-HISTIDINE N-PROS-METHYLTRANSFERASE"/>
    <property type="match status" value="1"/>
</dbReference>
<dbReference type="InterPro" id="IPR029063">
    <property type="entry name" value="SAM-dependent_MTases_sf"/>
</dbReference>
<dbReference type="GeneID" id="117369212"/>
<dbReference type="OrthoDB" id="199041at2759"/>
<dbReference type="GO" id="GO:0106370">
    <property type="term" value="F:protein-L-histidine N-pros-methyltransferase activity"/>
    <property type="evidence" value="ECO:0007669"/>
    <property type="project" value="InterPro"/>
</dbReference>
<dbReference type="InterPro" id="IPR007884">
    <property type="entry name" value="METL9"/>
</dbReference>
<evidence type="ECO:0000256" key="1">
    <source>
        <dbReference type="SAM" id="MobiDB-lite"/>
    </source>
</evidence>